<proteinExistence type="predicted"/>
<evidence type="ECO:0000313" key="2">
    <source>
        <dbReference type="Proteomes" id="UP000576368"/>
    </source>
</evidence>
<reference evidence="1 2" key="1">
    <citation type="submission" date="2020-03" db="EMBL/GenBank/DDBJ databases">
        <title>Genomic Encyclopedia of Type Strains, Phase IV (KMG-IV): sequencing the most valuable type-strain genomes for metagenomic binning, comparative biology and taxonomic classification.</title>
        <authorList>
            <person name="Goeker M."/>
        </authorList>
    </citation>
    <scope>NUCLEOTIDE SEQUENCE [LARGE SCALE GENOMIC DNA]</scope>
    <source>
        <strain evidence="1 2">DSM 105722</strain>
    </source>
</reference>
<sequence length="39" mass="4378">MQLLKGKRGECWRTGGRMGASGDVILRFFFRNGLFSGVE</sequence>
<accession>A0A7X6BJC4</accession>
<dbReference type="EMBL" id="JAATLI010000006">
    <property type="protein sequence ID" value="NJC18224.1"/>
    <property type="molecule type" value="Genomic_DNA"/>
</dbReference>
<evidence type="ECO:0000313" key="1">
    <source>
        <dbReference type="EMBL" id="NJC18224.1"/>
    </source>
</evidence>
<protein>
    <submittedName>
        <fullName evidence="1">Uncharacterized protein</fullName>
    </submittedName>
</protein>
<organism evidence="1 2">
    <name type="scientific">Butyricimonas paravirosa</name>
    <dbReference type="NCBI Taxonomy" id="1472417"/>
    <lineage>
        <taxon>Bacteria</taxon>
        <taxon>Pseudomonadati</taxon>
        <taxon>Bacteroidota</taxon>
        <taxon>Bacteroidia</taxon>
        <taxon>Bacteroidales</taxon>
        <taxon>Odoribacteraceae</taxon>
        <taxon>Butyricimonas</taxon>
    </lineage>
</organism>
<comment type="caution">
    <text evidence="1">The sequence shown here is derived from an EMBL/GenBank/DDBJ whole genome shotgun (WGS) entry which is preliminary data.</text>
</comment>
<gene>
    <name evidence="1" type="ORF">GGR15_001843</name>
</gene>
<dbReference type="Proteomes" id="UP000576368">
    <property type="component" value="Unassembled WGS sequence"/>
</dbReference>
<dbReference type="AlphaFoldDB" id="A0A7X6BJC4"/>
<name>A0A7X6BJC4_9BACT</name>